<evidence type="ECO:0000313" key="9">
    <source>
        <dbReference type="EMBL" id="EKE72175.1"/>
    </source>
</evidence>
<dbReference type="STRING" id="745411.B3C1_11404"/>
<dbReference type="GO" id="GO:0016020">
    <property type="term" value="C:membrane"/>
    <property type="evidence" value="ECO:0007669"/>
    <property type="project" value="InterPro"/>
</dbReference>
<evidence type="ECO:0000259" key="8">
    <source>
        <dbReference type="Pfam" id="PF00892"/>
    </source>
</evidence>
<dbReference type="Pfam" id="PF00892">
    <property type="entry name" value="EamA"/>
    <property type="match status" value="2"/>
</dbReference>
<gene>
    <name evidence="9" type="ORF">B3C1_11404</name>
</gene>
<dbReference type="PANTHER" id="PTHR22911">
    <property type="entry name" value="ACYL-MALONYL CONDENSING ENZYME-RELATED"/>
    <property type="match status" value="1"/>
</dbReference>
<comment type="subcellular location">
    <subcellularLocation>
        <location evidence="1">Cell membrane</location>
        <topology evidence="1">Multi-pass membrane protein</topology>
    </subcellularLocation>
</comment>
<keyword evidence="6 7" id="KW-0472">Membrane</keyword>
<evidence type="ECO:0000256" key="3">
    <source>
        <dbReference type="ARBA" id="ARBA00022475"/>
    </source>
</evidence>
<evidence type="ECO:0000256" key="6">
    <source>
        <dbReference type="ARBA" id="ARBA00023136"/>
    </source>
</evidence>
<feature type="transmembrane region" description="Helical" evidence="7">
    <location>
        <begin position="120"/>
        <end position="138"/>
    </location>
</feature>
<dbReference type="InterPro" id="IPR000620">
    <property type="entry name" value="EamA_dom"/>
</dbReference>
<protein>
    <submittedName>
        <fullName evidence="9">Permease</fullName>
    </submittedName>
</protein>
<feature type="transmembrane region" description="Helical" evidence="7">
    <location>
        <begin position="144"/>
        <end position="161"/>
    </location>
</feature>
<feature type="transmembrane region" description="Helical" evidence="7">
    <location>
        <begin position="229"/>
        <end position="249"/>
    </location>
</feature>
<feature type="transmembrane region" description="Helical" evidence="7">
    <location>
        <begin position="92"/>
        <end position="113"/>
    </location>
</feature>
<keyword evidence="3" id="KW-1003">Cell membrane</keyword>
<comment type="similarity">
    <text evidence="2">Belongs to the EamA transporter family.</text>
</comment>
<dbReference type="SUPFAM" id="SSF103481">
    <property type="entry name" value="Multidrug resistance efflux transporter EmrE"/>
    <property type="match status" value="2"/>
</dbReference>
<dbReference type="OrthoDB" id="6115788at2"/>
<dbReference type="Gene3D" id="1.10.3730.20">
    <property type="match status" value="1"/>
</dbReference>
<evidence type="ECO:0000256" key="7">
    <source>
        <dbReference type="SAM" id="Phobius"/>
    </source>
</evidence>
<proteinExistence type="inferred from homology"/>
<name>K2K453_9GAMM</name>
<feature type="domain" description="EamA" evidence="8">
    <location>
        <begin position="8"/>
        <end position="135"/>
    </location>
</feature>
<comment type="caution">
    <text evidence="9">The sequence shown here is derived from an EMBL/GenBank/DDBJ whole genome shotgun (WGS) entry which is preliminary data.</text>
</comment>
<feature type="transmembrane region" description="Helical" evidence="7">
    <location>
        <begin position="203"/>
        <end position="222"/>
    </location>
</feature>
<evidence type="ECO:0000256" key="4">
    <source>
        <dbReference type="ARBA" id="ARBA00022692"/>
    </source>
</evidence>
<dbReference type="RefSeq" id="WP_008484954.1">
    <property type="nucleotide sequence ID" value="NZ_AMRI01000015.1"/>
</dbReference>
<dbReference type="EMBL" id="AMRI01000015">
    <property type="protein sequence ID" value="EKE72175.1"/>
    <property type="molecule type" value="Genomic_DNA"/>
</dbReference>
<feature type="transmembrane region" description="Helical" evidence="7">
    <location>
        <begin position="68"/>
        <end position="86"/>
    </location>
</feature>
<keyword evidence="4 7" id="KW-0812">Transmembrane</keyword>
<feature type="transmembrane region" description="Helical" evidence="7">
    <location>
        <begin position="255"/>
        <end position="273"/>
    </location>
</feature>
<evidence type="ECO:0000256" key="1">
    <source>
        <dbReference type="ARBA" id="ARBA00004651"/>
    </source>
</evidence>
<evidence type="ECO:0000256" key="2">
    <source>
        <dbReference type="ARBA" id="ARBA00007362"/>
    </source>
</evidence>
<dbReference type="InterPro" id="IPR037185">
    <property type="entry name" value="EmrE-like"/>
</dbReference>
<feature type="domain" description="EamA" evidence="8">
    <location>
        <begin position="145"/>
        <end position="266"/>
    </location>
</feature>
<dbReference type="eggNOG" id="COG0697">
    <property type="taxonomic scope" value="Bacteria"/>
</dbReference>
<dbReference type="PANTHER" id="PTHR22911:SF103">
    <property type="entry name" value="BLR2811 PROTEIN"/>
    <property type="match status" value="1"/>
</dbReference>
<feature type="transmembrane region" description="Helical" evidence="7">
    <location>
        <begin position="34"/>
        <end position="56"/>
    </location>
</feature>
<accession>K2K453</accession>
<reference evidence="9 10" key="1">
    <citation type="journal article" date="2012" name="J. Bacteriol.">
        <title>Genome Sequence of Gallaecimonas xiamenensis Type Strain 3-C-1.</title>
        <authorList>
            <person name="Lai Q."/>
            <person name="Wang L."/>
            <person name="Wang W."/>
            <person name="Shao Z."/>
        </authorList>
    </citation>
    <scope>NUCLEOTIDE SEQUENCE [LARGE SCALE GENOMIC DNA]</scope>
    <source>
        <strain evidence="9 10">3-C-1</strain>
    </source>
</reference>
<organism evidence="9 10">
    <name type="scientific">Gallaecimonas xiamenensis 3-C-1</name>
    <dbReference type="NCBI Taxonomy" id="745411"/>
    <lineage>
        <taxon>Bacteria</taxon>
        <taxon>Pseudomonadati</taxon>
        <taxon>Pseudomonadota</taxon>
        <taxon>Gammaproteobacteria</taxon>
        <taxon>Enterobacterales</taxon>
        <taxon>Gallaecimonadaceae</taxon>
        <taxon>Gallaecimonas</taxon>
    </lineage>
</organism>
<dbReference type="AlphaFoldDB" id="K2K453"/>
<feature type="transmembrane region" description="Helical" evidence="7">
    <location>
        <begin position="173"/>
        <end position="191"/>
    </location>
</feature>
<keyword evidence="5 7" id="KW-1133">Transmembrane helix</keyword>
<keyword evidence="10" id="KW-1185">Reference proteome</keyword>
<dbReference type="Proteomes" id="UP000006755">
    <property type="component" value="Unassembled WGS sequence"/>
</dbReference>
<evidence type="ECO:0000313" key="10">
    <source>
        <dbReference type="Proteomes" id="UP000006755"/>
    </source>
</evidence>
<sequence length="279" mass="30549">MNPVLAAWLLLLAGNLFSALYDLVLKLIDGDQGLLQFLFWRHLLALGLLLPWTGLVKVPAKKVMQVHLARGVVALLGALAVIQALQSLPLGTFMALFLSAPVQMVILAALFFGERPSRPLWIATFLGLAGVCLIVRPGSLHADAWLGFASGTAFALGSLLLKKLPADTTSKDTLWWQTLLPLPFLALGAWWEGKGPNLELLSLALLANLTLLVYQWTVVVAYRRAPVALVAGAEYTGLLYSLLLGYWWFAEIPNAWMLAGATLIVLPMLWSQLRHHRSL</sequence>
<evidence type="ECO:0000256" key="5">
    <source>
        <dbReference type="ARBA" id="ARBA00022989"/>
    </source>
</evidence>